<comment type="subunit">
    <text evidence="3">Occurs in many kinds of cells as a complex with monomeric actin in a 1:1 ratio.</text>
</comment>
<dbReference type="Proteomes" id="UP000009022">
    <property type="component" value="Unassembled WGS sequence"/>
</dbReference>
<dbReference type="SMART" id="SM00392">
    <property type="entry name" value="PROF"/>
    <property type="match status" value="1"/>
</dbReference>
<evidence type="ECO:0000256" key="4">
    <source>
        <dbReference type="ARBA" id="ARBA00022490"/>
    </source>
</evidence>
<dbReference type="STRING" id="10228.B3RIX2"/>
<dbReference type="PANTHER" id="PTHR11604:SF0">
    <property type="entry name" value="PROFILIN"/>
    <property type="match status" value="1"/>
</dbReference>
<dbReference type="PRINTS" id="PR00392">
    <property type="entry name" value="PROFILIN"/>
</dbReference>
<sequence>MSWDGFITKIVASGKVAQAAIYGRDGCIWALSPGFQLSGDEVKVILDYKKNISSLKTDGFTVNGVKYTLLTVAQDQCMLIGTAQQGGGVYISFTKQAFVLGTYTHSMQPGPCETVISETAEELIKLGY</sequence>
<keyword evidence="9" id="KW-1185">Reference proteome</keyword>
<evidence type="ECO:0000256" key="2">
    <source>
        <dbReference type="ARBA" id="ARBA00010058"/>
    </source>
</evidence>
<evidence type="ECO:0000313" key="9">
    <source>
        <dbReference type="Proteomes" id="UP000009022"/>
    </source>
</evidence>
<dbReference type="GO" id="GO:0005938">
    <property type="term" value="C:cell cortex"/>
    <property type="evidence" value="ECO:0000318"/>
    <property type="project" value="GO_Central"/>
</dbReference>
<dbReference type="InterPro" id="IPR048278">
    <property type="entry name" value="PFN"/>
</dbReference>
<evidence type="ECO:0000256" key="7">
    <source>
        <dbReference type="RuleBase" id="RU003909"/>
    </source>
</evidence>
<dbReference type="PRINTS" id="PR01640">
    <property type="entry name" value="PROFILINPLNT"/>
</dbReference>
<dbReference type="InterPro" id="IPR005455">
    <property type="entry name" value="PFN_euk"/>
</dbReference>
<keyword evidence="6" id="KW-0206">Cytoskeleton</keyword>
<dbReference type="InterPro" id="IPR036140">
    <property type="entry name" value="PFN_sf"/>
</dbReference>
<dbReference type="GO" id="GO:0003785">
    <property type="term" value="F:actin monomer binding"/>
    <property type="evidence" value="ECO:0000318"/>
    <property type="project" value="GO_Central"/>
</dbReference>
<evidence type="ECO:0000313" key="8">
    <source>
        <dbReference type="EMBL" id="EDV28466.1"/>
    </source>
</evidence>
<dbReference type="Gene3D" id="3.30.450.30">
    <property type="entry name" value="Dynein light chain 2a, cytoplasmic"/>
    <property type="match status" value="1"/>
</dbReference>
<gene>
    <name evidence="8" type="ORF">TRIADDRAFT_51402</name>
</gene>
<evidence type="ECO:0000256" key="1">
    <source>
        <dbReference type="ARBA" id="ARBA00004245"/>
    </source>
</evidence>
<keyword evidence="4" id="KW-0963">Cytoplasm</keyword>
<dbReference type="OrthoDB" id="421374at2759"/>
<dbReference type="EMBL" id="DS985241">
    <property type="protein sequence ID" value="EDV28466.1"/>
    <property type="molecule type" value="Genomic_DNA"/>
</dbReference>
<dbReference type="FunFam" id="3.30.450.30:FF:000065">
    <property type="entry name" value="Profilin"/>
    <property type="match status" value="1"/>
</dbReference>
<evidence type="ECO:0000256" key="6">
    <source>
        <dbReference type="ARBA" id="ARBA00023212"/>
    </source>
</evidence>
<dbReference type="InParanoid" id="B3RIX2"/>
<evidence type="ECO:0000256" key="5">
    <source>
        <dbReference type="ARBA" id="ARBA00023203"/>
    </source>
</evidence>
<proteinExistence type="inferred from homology"/>
<dbReference type="CDD" id="cd00148">
    <property type="entry name" value="PROF"/>
    <property type="match status" value="1"/>
</dbReference>
<dbReference type="Pfam" id="PF00235">
    <property type="entry name" value="Profilin"/>
    <property type="match status" value="1"/>
</dbReference>
<comment type="subcellular location">
    <subcellularLocation>
        <location evidence="1">Cytoplasm</location>
        <location evidence="1">Cytoskeleton</location>
    </subcellularLocation>
</comment>
<keyword evidence="5 7" id="KW-0009">Actin-binding</keyword>
<evidence type="ECO:0000256" key="3">
    <source>
        <dbReference type="ARBA" id="ARBA00011583"/>
    </source>
</evidence>
<reference evidence="8 9" key="1">
    <citation type="journal article" date="2008" name="Nature">
        <title>The Trichoplax genome and the nature of placozoans.</title>
        <authorList>
            <person name="Srivastava M."/>
            <person name="Begovic E."/>
            <person name="Chapman J."/>
            <person name="Putnam N.H."/>
            <person name="Hellsten U."/>
            <person name="Kawashima T."/>
            <person name="Kuo A."/>
            <person name="Mitros T."/>
            <person name="Salamov A."/>
            <person name="Carpenter M.L."/>
            <person name="Signorovitch A.Y."/>
            <person name="Moreno M.A."/>
            <person name="Kamm K."/>
            <person name="Grimwood J."/>
            <person name="Schmutz J."/>
            <person name="Shapiro H."/>
            <person name="Grigoriev I.V."/>
            <person name="Buss L.W."/>
            <person name="Schierwater B."/>
            <person name="Dellaporta S.L."/>
            <person name="Rokhsar D.S."/>
        </authorList>
    </citation>
    <scope>NUCLEOTIDE SEQUENCE [LARGE SCALE GENOMIC DNA]</scope>
    <source>
        <strain evidence="8 9">Grell-BS-1999</strain>
    </source>
</reference>
<dbReference type="GO" id="GO:0005856">
    <property type="term" value="C:cytoskeleton"/>
    <property type="evidence" value="ECO:0007669"/>
    <property type="project" value="UniProtKB-SubCell"/>
</dbReference>
<dbReference type="PhylomeDB" id="B3RIX2"/>
<protein>
    <recommendedName>
        <fullName evidence="7">Profilin</fullName>
    </recommendedName>
</protein>
<dbReference type="PANTHER" id="PTHR11604">
    <property type="entry name" value="PROFILIN"/>
    <property type="match status" value="1"/>
</dbReference>
<dbReference type="SUPFAM" id="SSF55770">
    <property type="entry name" value="Profilin (actin-binding protein)"/>
    <property type="match status" value="1"/>
</dbReference>
<dbReference type="HOGENOM" id="CLU_120772_1_0_1"/>
<dbReference type="eggNOG" id="KOG1755">
    <property type="taxonomic scope" value="Eukaryota"/>
</dbReference>
<dbReference type="AlphaFoldDB" id="B3RIX2"/>
<name>B3RIX2_TRIAD</name>
<comment type="similarity">
    <text evidence="2 7">Belongs to the profilin family.</text>
</comment>
<dbReference type="GeneID" id="6748883"/>
<dbReference type="RefSeq" id="XP_002107668.1">
    <property type="nucleotide sequence ID" value="XM_002107632.1"/>
</dbReference>
<dbReference type="KEGG" id="tad:TRIADDRAFT_51402"/>
<accession>B3RIX2</accession>
<dbReference type="CTD" id="6748883"/>
<dbReference type="OMA" id="WASSTDF"/>
<organism evidence="8 9">
    <name type="scientific">Trichoplax adhaerens</name>
    <name type="common">Trichoplax reptans</name>
    <dbReference type="NCBI Taxonomy" id="10228"/>
    <lineage>
        <taxon>Eukaryota</taxon>
        <taxon>Metazoa</taxon>
        <taxon>Placozoa</taxon>
        <taxon>Uniplacotomia</taxon>
        <taxon>Trichoplacea</taxon>
        <taxon>Trichoplacidae</taxon>
        <taxon>Trichoplax</taxon>
    </lineage>
</organism>